<dbReference type="InterPro" id="IPR010994">
    <property type="entry name" value="RuvA_2-like"/>
</dbReference>
<comment type="caution">
    <text evidence="1">The sequence shown here is derived from an EMBL/GenBank/DDBJ whole genome shotgun (WGS) entry which is preliminary data.</text>
</comment>
<accession>A0A9P0LXI0</accession>
<gene>
    <name evidence="1" type="ORF">ACAOBT_LOCUS28058</name>
</gene>
<evidence type="ECO:0008006" key="3">
    <source>
        <dbReference type="Google" id="ProtNLM"/>
    </source>
</evidence>
<organism evidence="1 2">
    <name type="scientific">Acanthoscelides obtectus</name>
    <name type="common">Bean weevil</name>
    <name type="synonym">Bruchus obtectus</name>
    <dbReference type="NCBI Taxonomy" id="200917"/>
    <lineage>
        <taxon>Eukaryota</taxon>
        <taxon>Metazoa</taxon>
        <taxon>Ecdysozoa</taxon>
        <taxon>Arthropoda</taxon>
        <taxon>Hexapoda</taxon>
        <taxon>Insecta</taxon>
        <taxon>Pterygota</taxon>
        <taxon>Neoptera</taxon>
        <taxon>Endopterygota</taxon>
        <taxon>Coleoptera</taxon>
        <taxon>Polyphaga</taxon>
        <taxon>Cucujiformia</taxon>
        <taxon>Chrysomeloidea</taxon>
        <taxon>Chrysomelidae</taxon>
        <taxon>Bruchinae</taxon>
        <taxon>Bruchini</taxon>
        <taxon>Acanthoscelides</taxon>
    </lineage>
</organism>
<name>A0A9P0LXI0_ACAOB</name>
<dbReference type="GO" id="GO:0042645">
    <property type="term" value="C:mitochondrial nucleoid"/>
    <property type="evidence" value="ECO:0007669"/>
    <property type="project" value="TreeGrafter"/>
</dbReference>
<dbReference type="PANTHER" id="PTHR21053">
    <property type="entry name" value="TRANSCRIPTION ELONGATION FACTOR, MITOCHONDRIAL"/>
    <property type="match status" value="1"/>
</dbReference>
<reference evidence="1" key="1">
    <citation type="submission" date="2022-03" db="EMBL/GenBank/DDBJ databases">
        <authorList>
            <person name="Sayadi A."/>
        </authorList>
    </citation>
    <scope>NUCLEOTIDE SEQUENCE</scope>
</reference>
<evidence type="ECO:0000313" key="2">
    <source>
        <dbReference type="Proteomes" id="UP001152888"/>
    </source>
</evidence>
<sequence>MLQRALKVFLEVKNIGRYSINALDSIEFKTNLTVEEQSKVLNILNVSGKPELSRYSIPQNRIKDIVKWKNKNGPFKSLAEVLEVDGLSQHILEQMCDNIINNDCSSEVEISNSRSARTFKRLITPPIPIKLLNDLGTALGVYFSPVGMSWAKISKEDNYLLNWGFYSFCSLPKTMLSNDIFNLAVSALQKLPSADMYVLESMSNGRPTKMKLATIASDGQVELASMLIALLNTSMKHNTSLTSTDKAVASKEIIENRVFFLKSNVPARLFKILVGNEKVSAITKVTRLIENDGTFEVEVPCSPISVNSHLKQAFMAENSENKELLSQALMLVVTFMDVCVRKNPATLASISSPQSAAKG</sequence>
<evidence type="ECO:0000313" key="1">
    <source>
        <dbReference type="EMBL" id="CAH2004537.1"/>
    </source>
</evidence>
<dbReference type="GO" id="GO:0030337">
    <property type="term" value="F:DNA polymerase processivity factor activity"/>
    <property type="evidence" value="ECO:0007669"/>
    <property type="project" value="TreeGrafter"/>
</dbReference>
<keyword evidence="2" id="KW-1185">Reference proteome</keyword>
<protein>
    <recommendedName>
        <fullName evidence="3">Transcription elongation factor, mitochondrial</fullName>
    </recommendedName>
</protein>
<dbReference type="EMBL" id="CAKOFQ010007595">
    <property type="protein sequence ID" value="CAH2004537.1"/>
    <property type="molecule type" value="Genomic_DNA"/>
</dbReference>
<dbReference type="InterPro" id="IPR039150">
    <property type="entry name" value="TEFM"/>
</dbReference>
<dbReference type="Gene3D" id="1.10.150.280">
    <property type="entry name" value="AF1531-like domain"/>
    <property type="match status" value="1"/>
</dbReference>
<dbReference type="PANTHER" id="PTHR21053:SF2">
    <property type="entry name" value="TRANSCRIPTION ELONGATION FACTOR, MITOCHONDRIAL"/>
    <property type="match status" value="1"/>
</dbReference>
<dbReference type="OrthoDB" id="5949570at2759"/>
<dbReference type="SUPFAM" id="SSF47781">
    <property type="entry name" value="RuvA domain 2-like"/>
    <property type="match status" value="1"/>
</dbReference>
<dbReference type="GO" id="GO:0006392">
    <property type="term" value="P:transcription elongation by mitochondrial RNA polymerase"/>
    <property type="evidence" value="ECO:0007669"/>
    <property type="project" value="InterPro"/>
</dbReference>
<proteinExistence type="predicted"/>
<dbReference type="AlphaFoldDB" id="A0A9P0LXI0"/>
<dbReference type="Proteomes" id="UP001152888">
    <property type="component" value="Unassembled WGS sequence"/>
</dbReference>